<evidence type="ECO:0000313" key="6">
    <source>
        <dbReference type="EMBL" id="KAH7548000.1"/>
    </source>
</evidence>
<organism evidence="6 7">
    <name type="scientific">Xanthoceras sorbifolium</name>
    <dbReference type="NCBI Taxonomy" id="99658"/>
    <lineage>
        <taxon>Eukaryota</taxon>
        <taxon>Viridiplantae</taxon>
        <taxon>Streptophyta</taxon>
        <taxon>Embryophyta</taxon>
        <taxon>Tracheophyta</taxon>
        <taxon>Spermatophyta</taxon>
        <taxon>Magnoliopsida</taxon>
        <taxon>eudicotyledons</taxon>
        <taxon>Gunneridae</taxon>
        <taxon>Pentapetalae</taxon>
        <taxon>rosids</taxon>
        <taxon>malvids</taxon>
        <taxon>Sapindales</taxon>
        <taxon>Sapindaceae</taxon>
        <taxon>Xanthoceroideae</taxon>
        <taxon>Xanthoceras</taxon>
    </lineage>
</organism>
<gene>
    <name evidence="6" type="ORF">JRO89_XS14G0051500</name>
</gene>
<comment type="function">
    <text evidence="4">Dirigent proteins impart stereoselectivity on the phenoxy radical-coupling reaction, yielding optically active lignans from two molecules of coniferyl alcohol in the biosynthesis of lignans, flavonolignans, and alkaloids and thus plays a central role in plant secondary metabolism.</text>
</comment>
<dbReference type="Proteomes" id="UP000827721">
    <property type="component" value="Unassembled WGS sequence"/>
</dbReference>
<dbReference type="InterPro" id="IPR044859">
    <property type="entry name" value="Allene_oxi_cyc_Dirigent"/>
</dbReference>
<keyword evidence="4" id="KW-0732">Signal</keyword>
<dbReference type="Pfam" id="PF03018">
    <property type="entry name" value="Dirigent"/>
    <property type="match status" value="1"/>
</dbReference>
<keyword evidence="7" id="KW-1185">Reference proteome</keyword>
<dbReference type="InterPro" id="IPR004265">
    <property type="entry name" value="Dirigent"/>
</dbReference>
<evidence type="ECO:0000256" key="2">
    <source>
        <dbReference type="ARBA" id="ARBA00011738"/>
    </source>
</evidence>
<protein>
    <recommendedName>
        <fullName evidence="4">Dirigent protein</fullName>
    </recommendedName>
</protein>
<comment type="similarity">
    <text evidence="1 4">Belongs to the plant dirigent protein family.</text>
</comment>
<evidence type="ECO:0000256" key="4">
    <source>
        <dbReference type="RuleBase" id="RU363099"/>
    </source>
</evidence>
<feature type="signal peptide" evidence="4">
    <location>
        <begin position="1"/>
        <end position="24"/>
    </location>
</feature>
<proteinExistence type="inferred from homology"/>
<feature type="chain" id="PRO_5045005463" description="Dirigent protein" evidence="4">
    <location>
        <begin position="25"/>
        <end position="368"/>
    </location>
</feature>
<keyword evidence="3 4" id="KW-0964">Secreted</keyword>
<evidence type="ECO:0000256" key="3">
    <source>
        <dbReference type="ARBA" id="ARBA00022525"/>
    </source>
</evidence>
<sequence>MAKLLKSTFYFLFFLAITFTCANSARMLDEVDPQPPVIADADSPLPSNPVAISVPSSADDDEEVSDPPLPEPEVPVAAATPPTAEDDDEEEEVAPVATPVATTAPVGPAAKSPNGLASGATTGATVAKPGPEGAPLCFFMHDILGGSHPSARVVTGIIASTEINGIPFSKANNDIFPVSGATPLMNQNNLNNIINPNNVPFLTGLNGAQTSTVLQNTGNNNVANGNSDNQPFVSAGQLPTGSTLQKLMFGSITVIDDELTEGHELGSGVVGKAQGFYMASSLDGTSQTVALTALLHGGAEHDHDIEDSISFFGVHRTASPDSQIAVVGGTGKYENAKGYATVETIHQEDQHTTDGVDTIVKFSVYITE</sequence>
<dbReference type="PANTHER" id="PTHR46215">
    <property type="entry name" value="DIRIGENT PROTEIN 24-RELATED"/>
    <property type="match status" value="1"/>
</dbReference>
<name>A0ABQ8H3X8_9ROSI</name>
<feature type="compositionally biased region" description="Low complexity" evidence="5">
    <location>
        <begin position="74"/>
        <end position="83"/>
    </location>
</feature>
<comment type="subcellular location">
    <subcellularLocation>
        <location evidence="4">Secreted</location>
        <location evidence="4">Extracellular space</location>
        <location evidence="4">Apoplast</location>
    </subcellularLocation>
</comment>
<comment type="caution">
    <text evidence="6">The sequence shown here is derived from an EMBL/GenBank/DDBJ whole genome shotgun (WGS) entry which is preliminary data.</text>
</comment>
<feature type="region of interest" description="Disordered" evidence="5">
    <location>
        <begin position="37"/>
        <end position="94"/>
    </location>
</feature>
<evidence type="ECO:0000256" key="5">
    <source>
        <dbReference type="SAM" id="MobiDB-lite"/>
    </source>
</evidence>
<dbReference type="Gene3D" id="2.40.480.10">
    <property type="entry name" value="Allene oxide cyclase-like"/>
    <property type="match status" value="1"/>
</dbReference>
<feature type="compositionally biased region" description="Acidic residues" evidence="5">
    <location>
        <begin position="84"/>
        <end position="93"/>
    </location>
</feature>
<dbReference type="EMBL" id="JAFEMO010000014">
    <property type="protein sequence ID" value="KAH7548000.1"/>
    <property type="molecule type" value="Genomic_DNA"/>
</dbReference>
<reference evidence="6 7" key="1">
    <citation type="submission" date="2021-02" db="EMBL/GenBank/DDBJ databases">
        <title>Plant Genome Project.</title>
        <authorList>
            <person name="Zhang R.-G."/>
        </authorList>
    </citation>
    <scope>NUCLEOTIDE SEQUENCE [LARGE SCALE GENOMIC DNA]</scope>
    <source>
        <tissue evidence="6">Leaves</tissue>
    </source>
</reference>
<keyword evidence="4" id="KW-0052">Apoplast</keyword>
<comment type="subunit">
    <text evidence="2 4">Homodimer.</text>
</comment>
<evidence type="ECO:0000313" key="7">
    <source>
        <dbReference type="Proteomes" id="UP000827721"/>
    </source>
</evidence>
<dbReference type="PANTHER" id="PTHR46215:SF15">
    <property type="entry name" value="DIRIGENT PROTEIN 24"/>
    <property type="match status" value="1"/>
</dbReference>
<evidence type="ECO:0000256" key="1">
    <source>
        <dbReference type="ARBA" id="ARBA00010746"/>
    </source>
</evidence>
<accession>A0ABQ8H3X8</accession>